<name>A0A4Y9Z7Z7_9AGAM</name>
<dbReference type="GO" id="GO:0003924">
    <property type="term" value="F:GTPase activity"/>
    <property type="evidence" value="ECO:0007669"/>
    <property type="project" value="InterPro"/>
</dbReference>
<dbReference type="AlphaFoldDB" id="A0A4Y9Z7Z7"/>
<keyword evidence="8" id="KW-1185">Reference proteome</keyword>
<evidence type="ECO:0000256" key="3">
    <source>
        <dbReference type="ARBA" id="ARBA00037770"/>
    </source>
</evidence>
<gene>
    <name evidence="7" type="ORF">EVG20_g2451</name>
</gene>
<dbReference type="InterPro" id="IPR043358">
    <property type="entry name" value="GNL1-like"/>
</dbReference>
<evidence type="ECO:0000313" key="7">
    <source>
        <dbReference type="EMBL" id="TFY70544.1"/>
    </source>
</evidence>
<feature type="region of interest" description="Disordered" evidence="5">
    <location>
        <begin position="560"/>
        <end position="603"/>
    </location>
</feature>
<dbReference type="InterPro" id="IPR027417">
    <property type="entry name" value="P-loop_NTPase"/>
</dbReference>
<evidence type="ECO:0000259" key="6">
    <source>
        <dbReference type="Pfam" id="PF01926"/>
    </source>
</evidence>
<dbReference type="Pfam" id="PF01926">
    <property type="entry name" value="MMR_HSR1"/>
    <property type="match status" value="1"/>
</dbReference>
<evidence type="ECO:0000313" key="8">
    <source>
        <dbReference type="Proteomes" id="UP000298327"/>
    </source>
</evidence>
<protein>
    <recommendedName>
        <fullName evidence="4">Guanine nucleotide-binding protein-like 1</fullName>
    </recommendedName>
</protein>
<feature type="compositionally biased region" description="Acidic residues" evidence="5">
    <location>
        <begin position="574"/>
        <end position="590"/>
    </location>
</feature>
<proteinExistence type="predicted"/>
<keyword evidence="2" id="KW-0342">GTP-binding</keyword>
<dbReference type="InterPro" id="IPR006073">
    <property type="entry name" value="GTP-bd"/>
</dbReference>
<dbReference type="PANTHER" id="PTHR45709:SF3">
    <property type="entry name" value="GUANINE NUCLEOTIDE-BINDING PROTEIN-LIKE 1"/>
    <property type="match status" value="1"/>
</dbReference>
<reference evidence="7 8" key="1">
    <citation type="submission" date="2019-02" db="EMBL/GenBank/DDBJ databases">
        <title>Genome sequencing of the rare red list fungi Dentipellis fragilis.</title>
        <authorList>
            <person name="Buettner E."/>
            <person name="Kellner H."/>
        </authorList>
    </citation>
    <scope>NUCLEOTIDE SEQUENCE [LARGE SCALE GENOMIC DNA]</scope>
    <source>
        <strain evidence="7 8">DSM 105465</strain>
    </source>
</reference>
<organism evidence="7 8">
    <name type="scientific">Dentipellis fragilis</name>
    <dbReference type="NCBI Taxonomy" id="205917"/>
    <lineage>
        <taxon>Eukaryota</taxon>
        <taxon>Fungi</taxon>
        <taxon>Dikarya</taxon>
        <taxon>Basidiomycota</taxon>
        <taxon>Agaricomycotina</taxon>
        <taxon>Agaricomycetes</taxon>
        <taxon>Russulales</taxon>
        <taxon>Hericiaceae</taxon>
        <taxon>Dentipellis</taxon>
    </lineage>
</organism>
<dbReference type="SUPFAM" id="SSF52540">
    <property type="entry name" value="P-loop containing nucleoside triphosphate hydrolases"/>
    <property type="match status" value="1"/>
</dbReference>
<feature type="domain" description="G" evidence="6">
    <location>
        <begin position="368"/>
        <end position="422"/>
    </location>
</feature>
<dbReference type="PANTHER" id="PTHR45709">
    <property type="entry name" value="LARGE SUBUNIT GTPASE 1 HOMOLOG-RELATED"/>
    <property type="match status" value="1"/>
</dbReference>
<feature type="compositionally biased region" description="Basic residues" evidence="5">
    <location>
        <begin position="1"/>
        <end position="11"/>
    </location>
</feature>
<comment type="caution">
    <text evidence="7">The sequence shown here is derived from an EMBL/GenBank/DDBJ whole genome shotgun (WGS) entry which is preliminary data.</text>
</comment>
<dbReference type="GO" id="GO:0005525">
    <property type="term" value="F:GTP binding"/>
    <property type="evidence" value="ECO:0007669"/>
    <property type="project" value="UniProtKB-KW"/>
</dbReference>
<feature type="region of interest" description="Disordered" evidence="5">
    <location>
        <begin position="1"/>
        <end position="48"/>
    </location>
</feature>
<evidence type="ECO:0000256" key="1">
    <source>
        <dbReference type="ARBA" id="ARBA00022741"/>
    </source>
</evidence>
<dbReference type="EMBL" id="SEOQ01000096">
    <property type="protein sequence ID" value="TFY70544.1"/>
    <property type="molecule type" value="Genomic_DNA"/>
</dbReference>
<dbReference type="Proteomes" id="UP000298327">
    <property type="component" value="Unassembled WGS sequence"/>
</dbReference>
<evidence type="ECO:0000256" key="4">
    <source>
        <dbReference type="ARBA" id="ARBA00039902"/>
    </source>
</evidence>
<sequence length="624" mass="70443">MPRRKPASNKQRKAELQLKRARKRADAQPDGAQLSSHHSKPSPSAQPAVVSARRLQSAFLKLSPDLLEQSKVLSARLPLPRPLLSHVAIWPVNSDRIDAEKEDEMRTQMSCMKRPKWRYEMTKKEVEKNEEGLFAKWIAKTDQTVDDWVHAAEERRVQLADTAVEETMPPSPSIFERNLEVWRQLWRVTELSQILLILLDSRCPLLHFPPSLSAYLSSVSARLILVLTKVDISGHVRASTWAQYLTAKFPGVRVVMVESYMQKASDPDDGGGNVQGRPQYKPHIPETFKSRLIQAMKEIHAEMLQPPERIRHDEAKVKKWKPRVKLSVDWDAVMTAKPRMHIQREDAPLARQNDEQEGDEYVEPEYLTVGLIGQPNVGKSSLLNALFGMTKARASKTPGKTKHFQTLFWTADIRLVDCPGLVMPNLVPLEMQVLGGVLPIARMPAIPLCIAHAARLLPLESILGLTHPSQVEPEAEDKRTWREGKKKDEKKKELLWTAMDVLTAYADKKGWVTAKAGRPDVNRAGNAILRMLAEGRIKWAFWPPDTEPAVVEDTTSRGIWIPADIGDSDPSHSDDEEPEEQTRDSEEDGNENERVVGEWGDTKAASRFALLQVDEEDNGNDEGD</sequence>
<dbReference type="STRING" id="205917.A0A4Y9Z7Z7"/>
<accession>A0A4Y9Z7Z7</accession>
<dbReference type="OrthoDB" id="61815at2759"/>
<feature type="compositionally biased region" description="Polar residues" evidence="5">
    <location>
        <begin position="33"/>
        <end position="45"/>
    </location>
</feature>
<comment type="function">
    <text evidence="3">Possible regulatory or functional link with the histocompatibility cluster.</text>
</comment>
<dbReference type="Gene3D" id="3.40.50.300">
    <property type="entry name" value="P-loop containing nucleotide triphosphate hydrolases"/>
    <property type="match status" value="1"/>
</dbReference>
<keyword evidence="1" id="KW-0547">Nucleotide-binding</keyword>
<evidence type="ECO:0000256" key="2">
    <source>
        <dbReference type="ARBA" id="ARBA00023134"/>
    </source>
</evidence>
<evidence type="ECO:0000256" key="5">
    <source>
        <dbReference type="SAM" id="MobiDB-lite"/>
    </source>
</evidence>